<accession>A0A7S2U717</accession>
<dbReference type="Pfam" id="PF13593">
    <property type="entry name" value="SBF_like"/>
    <property type="match status" value="1"/>
</dbReference>
<dbReference type="PANTHER" id="PTHR18640">
    <property type="entry name" value="SOLUTE CARRIER FAMILY 10 MEMBER 7"/>
    <property type="match status" value="1"/>
</dbReference>
<evidence type="ECO:0000256" key="2">
    <source>
        <dbReference type="SAM" id="SignalP"/>
    </source>
</evidence>
<gene>
    <name evidence="3" type="ORF">ASEP1449_LOCUS2351</name>
</gene>
<feature type="transmembrane region" description="Helical" evidence="1">
    <location>
        <begin position="177"/>
        <end position="197"/>
    </location>
</feature>
<proteinExistence type="predicted"/>
<feature type="transmembrane region" description="Helical" evidence="1">
    <location>
        <begin position="406"/>
        <end position="428"/>
    </location>
</feature>
<protein>
    <recommendedName>
        <fullName evidence="4">Sodium/bile acid cotransporter</fullName>
    </recommendedName>
</protein>
<name>A0A7S2U717_9STRA</name>
<feature type="signal peptide" evidence="2">
    <location>
        <begin position="1"/>
        <end position="32"/>
    </location>
</feature>
<organism evidence="3">
    <name type="scientific">Attheya septentrionalis</name>
    <dbReference type="NCBI Taxonomy" id="420275"/>
    <lineage>
        <taxon>Eukaryota</taxon>
        <taxon>Sar</taxon>
        <taxon>Stramenopiles</taxon>
        <taxon>Ochrophyta</taxon>
        <taxon>Bacillariophyta</taxon>
        <taxon>Coscinodiscophyceae</taxon>
        <taxon>Chaetocerotophycidae</taxon>
        <taxon>Chaetocerotales</taxon>
        <taxon>Attheyaceae</taxon>
        <taxon>Attheya</taxon>
    </lineage>
</organism>
<feature type="transmembrane region" description="Helical" evidence="1">
    <location>
        <begin position="377"/>
        <end position="400"/>
    </location>
</feature>
<dbReference type="GO" id="GO:0005886">
    <property type="term" value="C:plasma membrane"/>
    <property type="evidence" value="ECO:0007669"/>
    <property type="project" value="TreeGrafter"/>
</dbReference>
<evidence type="ECO:0000256" key="1">
    <source>
        <dbReference type="SAM" id="Phobius"/>
    </source>
</evidence>
<dbReference type="InterPro" id="IPR016833">
    <property type="entry name" value="Put_Na-Bile_cotransptr"/>
</dbReference>
<reference evidence="3" key="1">
    <citation type="submission" date="2021-01" db="EMBL/GenBank/DDBJ databases">
        <authorList>
            <person name="Corre E."/>
            <person name="Pelletier E."/>
            <person name="Niang G."/>
            <person name="Scheremetjew M."/>
            <person name="Finn R."/>
            <person name="Kale V."/>
            <person name="Holt S."/>
            <person name="Cochrane G."/>
            <person name="Meng A."/>
            <person name="Brown T."/>
            <person name="Cohen L."/>
        </authorList>
    </citation>
    <scope>NUCLEOTIDE SEQUENCE</scope>
    <source>
        <strain evidence="3">CCMP2084</strain>
    </source>
</reference>
<dbReference type="AlphaFoldDB" id="A0A7S2U717"/>
<feature type="transmembrane region" description="Helical" evidence="1">
    <location>
        <begin position="245"/>
        <end position="267"/>
    </location>
</feature>
<keyword evidence="1" id="KW-1133">Transmembrane helix</keyword>
<dbReference type="InterPro" id="IPR038770">
    <property type="entry name" value="Na+/solute_symporter_sf"/>
</dbReference>
<sequence>MMKKAPRHHRARSMALPFILLIWISLILPAKSFPPSLSGSSSTQPTSLTLALTGKHDKAASLRFLPNHCRNGKDAPSLLFMNGGDAGDSLPQPKKPLAIKTSDTMSKLGTFAQKNFFLLGMIVAVGSAKLFPHIGKNGGMLRPELFIGNFGVTCIFLLSGLSLEVSELKEAASNYKLNLMVQLITFLAWPFLVGVPLTRGLEFCFPGLLPKPLLDGLLILTTLPTTVNMCIFLTSAAGGSVASSLCNAVISNLFGIFLTPALLFRFFGQAIELPFGAMVIKLCNKVLLPVTVGQLLRGTKMKDVYNNNSKKFKRLQEIILLSIVWNAFCNAFTKGMGLDLHHGIVLLTLLPLLHLGSLLASFGLFRTKMFNFSRREQVAAMFCASHKTLAFGLPLVNTIFEGNSNLAAYCAPIMFIHPLQLVLGSLLVPRLSMYTSHLDDDGDNDLQN</sequence>
<dbReference type="EMBL" id="HBHQ01003552">
    <property type="protein sequence ID" value="CAD9810528.1"/>
    <property type="molecule type" value="Transcribed_RNA"/>
</dbReference>
<dbReference type="PANTHER" id="PTHR18640:SF5">
    <property type="entry name" value="SODIUM_BILE ACID COTRANSPORTER 7"/>
    <property type="match status" value="1"/>
</dbReference>
<feature type="transmembrane region" description="Helical" evidence="1">
    <location>
        <begin position="145"/>
        <end position="165"/>
    </location>
</feature>
<keyword evidence="1" id="KW-0472">Membrane</keyword>
<evidence type="ECO:0008006" key="4">
    <source>
        <dbReference type="Google" id="ProtNLM"/>
    </source>
</evidence>
<feature type="transmembrane region" description="Helical" evidence="1">
    <location>
        <begin position="344"/>
        <end position="365"/>
    </location>
</feature>
<evidence type="ECO:0000313" key="3">
    <source>
        <dbReference type="EMBL" id="CAD9810528.1"/>
    </source>
</evidence>
<feature type="transmembrane region" description="Helical" evidence="1">
    <location>
        <begin position="217"/>
        <end position="238"/>
    </location>
</feature>
<keyword evidence="2" id="KW-0732">Signal</keyword>
<keyword evidence="1" id="KW-0812">Transmembrane</keyword>
<feature type="chain" id="PRO_5031035527" description="Sodium/bile acid cotransporter" evidence="2">
    <location>
        <begin position="33"/>
        <end position="448"/>
    </location>
</feature>
<dbReference type="Gene3D" id="1.20.1530.20">
    <property type="match status" value="1"/>
</dbReference>